<keyword evidence="9" id="KW-0479">Metal-binding</keyword>
<evidence type="ECO:0000256" key="13">
    <source>
        <dbReference type="ARBA" id="ARBA00022813"/>
    </source>
</evidence>
<keyword evidence="15" id="KW-1043">Host membrane</keyword>
<dbReference type="GO" id="GO:0090729">
    <property type="term" value="F:toxin activity"/>
    <property type="evidence" value="ECO:0007669"/>
    <property type="project" value="UniProtKB-KW"/>
</dbReference>
<keyword evidence="6" id="KW-0800">Toxin</keyword>
<evidence type="ECO:0000259" key="21">
    <source>
        <dbReference type="PROSITE" id="PS51771"/>
    </source>
</evidence>
<evidence type="ECO:0000313" key="23">
    <source>
        <dbReference type="Proteomes" id="UP000182798"/>
    </source>
</evidence>
<dbReference type="CDD" id="cd20500">
    <property type="entry name" value="Peptidase_C80"/>
    <property type="match status" value="1"/>
</dbReference>
<dbReference type="Pfam" id="PF11713">
    <property type="entry name" value="Peptidase_C80"/>
    <property type="match status" value="1"/>
</dbReference>
<name>A0A1J8Q341_9GAMM</name>
<keyword evidence="7" id="KW-0645">Protease</keyword>
<dbReference type="GO" id="GO:0005576">
    <property type="term" value="C:extracellular region"/>
    <property type="evidence" value="ECO:0007669"/>
    <property type="project" value="UniProtKB-SubCell"/>
</dbReference>
<evidence type="ECO:0000256" key="5">
    <source>
        <dbReference type="ARBA" id="ARBA00022525"/>
    </source>
</evidence>
<evidence type="ECO:0000256" key="19">
    <source>
        <dbReference type="ARBA" id="ARBA00023200"/>
    </source>
</evidence>
<proteinExistence type="predicted"/>
<evidence type="ECO:0000256" key="16">
    <source>
        <dbReference type="ARBA" id="ARBA00023026"/>
    </source>
</evidence>
<dbReference type="RefSeq" id="WP_143108574.1">
    <property type="nucleotide sequence ID" value="NZ_MIQH01000154.1"/>
</dbReference>
<dbReference type="GO" id="GO:0046872">
    <property type="term" value="F:metal ion binding"/>
    <property type="evidence" value="ECO:0007669"/>
    <property type="project" value="UniProtKB-KW"/>
</dbReference>
<protein>
    <recommendedName>
        <fullName evidence="21">Peptidase C80 domain-containing protein</fullName>
    </recommendedName>
</protein>
<keyword evidence="14" id="KW-0460">Magnesium</keyword>
<feature type="non-terminal residue" evidence="22">
    <location>
        <position position="88"/>
    </location>
</feature>
<keyword evidence="4" id="KW-1032">Host cell membrane</keyword>
<dbReference type="InterPro" id="IPR038383">
    <property type="entry name" value="CPD_dom_sf"/>
</dbReference>
<evidence type="ECO:0000256" key="15">
    <source>
        <dbReference type="ARBA" id="ARBA00022870"/>
    </source>
</evidence>
<keyword evidence="19" id="KW-1035">Host cytoplasm</keyword>
<feature type="non-terminal residue" evidence="22">
    <location>
        <position position="1"/>
    </location>
</feature>
<dbReference type="Proteomes" id="UP000182798">
    <property type="component" value="Unassembled WGS sequence"/>
</dbReference>
<dbReference type="GO" id="GO:0044164">
    <property type="term" value="C:host cell cytosol"/>
    <property type="evidence" value="ECO:0007669"/>
    <property type="project" value="UniProtKB-SubCell"/>
</dbReference>
<feature type="domain" description="Peptidase C80" evidence="21">
    <location>
        <begin position="1"/>
        <end position="88"/>
    </location>
</feature>
<evidence type="ECO:0000256" key="12">
    <source>
        <dbReference type="ARBA" id="ARBA00022807"/>
    </source>
</evidence>
<sequence length="88" mass="9814">ANHDHQVLIQTEADDNVKDNTSRLASKHPTQTTIVQMQKDGTYKVVYGTKLENITGRVKMVVVGYDREENGVQTLGGRNESELSDNIL</sequence>
<evidence type="ECO:0000256" key="8">
    <source>
        <dbReference type="ARBA" id="ARBA00022679"/>
    </source>
</evidence>
<evidence type="ECO:0000256" key="11">
    <source>
        <dbReference type="ARBA" id="ARBA00022801"/>
    </source>
</evidence>
<evidence type="ECO:0000256" key="10">
    <source>
        <dbReference type="ARBA" id="ARBA00022737"/>
    </source>
</evidence>
<keyword evidence="5" id="KW-0964">Secreted</keyword>
<dbReference type="Gene3D" id="3.40.50.11050">
    <property type="match status" value="1"/>
</dbReference>
<evidence type="ECO:0000256" key="2">
    <source>
        <dbReference type="ARBA" id="ARBA00004165"/>
    </source>
</evidence>
<gene>
    <name evidence="22" type="ORF">BGC33_00460</name>
</gene>
<evidence type="ECO:0000256" key="4">
    <source>
        <dbReference type="ARBA" id="ARBA00022511"/>
    </source>
</evidence>
<evidence type="ECO:0000256" key="20">
    <source>
        <dbReference type="ARBA" id="ARBA00023586"/>
    </source>
</evidence>
<dbReference type="GO" id="GO:0020002">
    <property type="term" value="C:host cell plasma membrane"/>
    <property type="evidence" value="ECO:0007669"/>
    <property type="project" value="UniProtKB-SubCell"/>
</dbReference>
<evidence type="ECO:0000256" key="1">
    <source>
        <dbReference type="ARBA" id="ARBA00001946"/>
    </source>
</evidence>
<keyword evidence="10" id="KW-0677">Repeat</keyword>
<dbReference type="InterPro" id="IPR020974">
    <property type="entry name" value="CPD_dom"/>
</dbReference>
<dbReference type="OrthoDB" id="9992647at2"/>
<dbReference type="GO" id="GO:0006508">
    <property type="term" value="P:proteolysis"/>
    <property type="evidence" value="ECO:0007669"/>
    <property type="project" value="UniProtKB-KW"/>
</dbReference>
<evidence type="ECO:0000313" key="22">
    <source>
        <dbReference type="EMBL" id="OJA03778.1"/>
    </source>
</evidence>
<dbReference type="PROSITE" id="PS51771">
    <property type="entry name" value="CGT_MARTX_CPD"/>
    <property type="match status" value="1"/>
</dbReference>
<accession>A0A1J8Q341</accession>
<comment type="subcellular location">
    <subcellularLocation>
        <location evidence="2">Host cell membrane</location>
    </subcellularLocation>
    <subcellularLocation>
        <location evidence="20">Host cytoplasm</location>
        <location evidence="20">Host cytosol</location>
    </subcellularLocation>
    <subcellularLocation>
        <location evidence="3">Secreted</location>
    </subcellularLocation>
</comment>
<keyword evidence="18" id="KW-0472">Membrane</keyword>
<keyword evidence="8" id="KW-0808">Transferase</keyword>
<comment type="caution">
    <text evidence="22">The sequence shown here is derived from an EMBL/GenBank/DDBJ whole genome shotgun (WGS) entry which is preliminary data.</text>
</comment>
<comment type="cofactor">
    <cofactor evidence="1">
        <name>Mg(2+)</name>
        <dbReference type="ChEBI" id="CHEBI:18420"/>
    </cofactor>
</comment>
<keyword evidence="13" id="KW-0068">Autocatalytic cleavage</keyword>
<keyword evidence="17" id="KW-0446">Lipid-binding</keyword>
<organism evidence="22 23">
    <name type="scientific">Bathymodiolus thermophilus thioautotrophic gill symbiont</name>
    <dbReference type="NCBI Taxonomy" id="2360"/>
    <lineage>
        <taxon>Bacteria</taxon>
        <taxon>Pseudomonadati</taxon>
        <taxon>Pseudomonadota</taxon>
        <taxon>Gammaproteobacteria</taxon>
        <taxon>sulfur-oxidizing symbionts</taxon>
    </lineage>
</organism>
<keyword evidence="16" id="KW-0843">Virulence</keyword>
<dbReference type="GO" id="GO:0016740">
    <property type="term" value="F:transferase activity"/>
    <property type="evidence" value="ECO:0007669"/>
    <property type="project" value="UniProtKB-KW"/>
</dbReference>
<dbReference type="GO" id="GO:0008234">
    <property type="term" value="F:cysteine-type peptidase activity"/>
    <property type="evidence" value="ECO:0007669"/>
    <property type="project" value="UniProtKB-KW"/>
</dbReference>
<dbReference type="AlphaFoldDB" id="A0A1J8Q341"/>
<evidence type="ECO:0000256" key="14">
    <source>
        <dbReference type="ARBA" id="ARBA00022842"/>
    </source>
</evidence>
<evidence type="ECO:0000256" key="7">
    <source>
        <dbReference type="ARBA" id="ARBA00022670"/>
    </source>
</evidence>
<reference evidence="23" key="1">
    <citation type="submission" date="2016-09" db="EMBL/GenBank/DDBJ databases">
        <title>Genome Sequence of Bathymodiolus thermophilus sulfur-oxidizing gill endosymbiont.</title>
        <authorList>
            <person name="Ponnudurai R."/>
            <person name="Kleiner M."/>
            <person name="Sayavedra L."/>
            <person name="Thuermer A."/>
            <person name="Felbeck H."/>
            <person name="Schlueter R."/>
            <person name="Schweder T."/>
            <person name="Markert S."/>
        </authorList>
    </citation>
    <scope>NUCLEOTIDE SEQUENCE [LARGE SCALE GENOMIC DNA]</scope>
    <source>
        <strain evidence="23">BAT/CrabSpa'14</strain>
    </source>
</reference>
<dbReference type="EMBL" id="MIQH01000154">
    <property type="protein sequence ID" value="OJA03778.1"/>
    <property type="molecule type" value="Genomic_DNA"/>
</dbReference>
<evidence type="ECO:0000256" key="6">
    <source>
        <dbReference type="ARBA" id="ARBA00022656"/>
    </source>
</evidence>
<keyword evidence="11" id="KW-0378">Hydrolase</keyword>
<evidence type="ECO:0000256" key="9">
    <source>
        <dbReference type="ARBA" id="ARBA00022723"/>
    </source>
</evidence>
<evidence type="ECO:0000256" key="17">
    <source>
        <dbReference type="ARBA" id="ARBA00023121"/>
    </source>
</evidence>
<dbReference type="GO" id="GO:0008289">
    <property type="term" value="F:lipid binding"/>
    <property type="evidence" value="ECO:0007669"/>
    <property type="project" value="UniProtKB-KW"/>
</dbReference>
<evidence type="ECO:0000256" key="18">
    <source>
        <dbReference type="ARBA" id="ARBA00023136"/>
    </source>
</evidence>
<evidence type="ECO:0000256" key="3">
    <source>
        <dbReference type="ARBA" id="ARBA00004613"/>
    </source>
</evidence>
<keyword evidence="12" id="KW-0788">Thiol protease</keyword>